<dbReference type="SUPFAM" id="SSF52058">
    <property type="entry name" value="L domain-like"/>
    <property type="match status" value="1"/>
</dbReference>
<dbReference type="AlphaFoldDB" id="A0A0D0MZS0"/>
<dbReference type="OrthoDB" id="9060608at2"/>
<reference evidence="1 2" key="1">
    <citation type="submission" date="2014-12" db="EMBL/GenBank/DDBJ databases">
        <title>16Stimator: statistical estimation of ribosomal gene copy numbers from draft genome assemblies.</title>
        <authorList>
            <person name="Perisin M.A."/>
            <person name="Vetter M."/>
            <person name="Gilbert J.A."/>
            <person name="Bergelson J."/>
        </authorList>
    </citation>
    <scope>NUCLEOTIDE SEQUENCE [LARGE SCALE GENOMIC DNA]</scope>
    <source>
        <strain evidence="1 2">MEDvA23</strain>
    </source>
</reference>
<evidence type="ECO:0000313" key="1">
    <source>
        <dbReference type="EMBL" id="KIQ36319.1"/>
    </source>
</evidence>
<dbReference type="InterPro" id="IPR032675">
    <property type="entry name" value="LRR_dom_sf"/>
</dbReference>
<gene>
    <name evidence="1" type="ORF">RT97_02240</name>
</gene>
<evidence type="ECO:0008006" key="3">
    <source>
        <dbReference type="Google" id="ProtNLM"/>
    </source>
</evidence>
<sequence>MRHHFGDFLDRDGSYWTIVPNRERYAHRIDDVPEGSADITITTIGKEDENWARALSFPNLVELTLHEPTAEQLTAIGAMPSIKRLRITHARPQTLDFIRTMRGVEELVLEYVSGFSDLSPLGELPNLRALHMENLRRVSSFGGLAGAASLRYLAIYGTTDWEQPIEDFEFLRGLSQLEVFALWQAKCRAPYPAMRPAIHLRQLKKLRIHRSYLATDEFALLEEALGGVEGTAWGPFETVARSQIPLPADDARARLSDDVIRASHPEVSLHYNGQRFIDDPTSRWFEFTGRAAGRVKCSSASAEAKCLEKSQLYEGMRQRARALVEQERAA</sequence>
<dbReference type="EMBL" id="JXQQ01000007">
    <property type="protein sequence ID" value="KIQ36319.1"/>
    <property type="molecule type" value="Genomic_DNA"/>
</dbReference>
<organism evidence="1 2">
    <name type="scientific">Variovorax paradoxus</name>
    <dbReference type="NCBI Taxonomy" id="34073"/>
    <lineage>
        <taxon>Bacteria</taxon>
        <taxon>Pseudomonadati</taxon>
        <taxon>Pseudomonadota</taxon>
        <taxon>Betaproteobacteria</taxon>
        <taxon>Burkholderiales</taxon>
        <taxon>Comamonadaceae</taxon>
        <taxon>Variovorax</taxon>
    </lineage>
</organism>
<proteinExistence type="predicted"/>
<dbReference type="Proteomes" id="UP000032067">
    <property type="component" value="Unassembled WGS sequence"/>
</dbReference>
<evidence type="ECO:0000313" key="2">
    <source>
        <dbReference type="Proteomes" id="UP000032067"/>
    </source>
</evidence>
<dbReference type="RefSeq" id="WP_042577157.1">
    <property type="nucleotide sequence ID" value="NZ_JXQQ01000007.1"/>
</dbReference>
<comment type="caution">
    <text evidence="1">The sequence shown here is derived from an EMBL/GenBank/DDBJ whole genome shotgun (WGS) entry which is preliminary data.</text>
</comment>
<accession>A0A0D0MZS0</accession>
<dbReference type="Gene3D" id="3.80.10.10">
    <property type="entry name" value="Ribonuclease Inhibitor"/>
    <property type="match status" value="1"/>
</dbReference>
<protein>
    <recommendedName>
        <fullName evidence="3">Leucine-rich repeat domain-containing protein</fullName>
    </recommendedName>
</protein>
<name>A0A0D0MZS0_VARPD</name>